<evidence type="ECO:0000256" key="1">
    <source>
        <dbReference type="ARBA" id="ARBA00001755"/>
    </source>
</evidence>
<evidence type="ECO:0000256" key="5">
    <source>
        <dbReference type="ARBA" id="ARBA00008310"/>
    </source>
</evidence>
<evidence type="ECO:0000256" key="10">
    <source>
        <dbReference type="ARBA" id="ARBA00023002"/>
    </source>
</evidence>
<keyword evidence="11 12" id="KW-0350">Heme biosynthesis</keyword>
<name>A0A852VI27_9MICO</name>
<dbReference type="AlphaFoldDB" id="A0A852VI27"/>
<dbReference type="GO" id="GO:0005737">
    <property type="term" value="C:cytoplasm"/>
    <property type="evidence" value="ECO:0007669"/>
    <property type="project" value="UniProtKB-SubCell"/>
</dbReference>
<feature type="domain" description="Amine oxidase" evidence="13">
    <location>
        <begin position="12"/>
        <end position="456"/>
    </location>
</feature>
<evidence type="ECO:0000256" key="8">
    <source>
        <dbReference type="ARBA" id="ARBA00022630"/>
    </source>
</evidence>
<evidence type="ECO:0000256" key="9">
    <source>
        <dbReference type="ARBA" id="ARBA00022827"/>
    </source>
</evidence>
<comment type="pathway">
    <text evidence="4 12">Porphyrin-containing compound metabolism; protoheme biosynthesis.</text>
</comment>
<dbReference type="Gene3D" id="1.10.3110.10">
    <property type="entry name" value="protoporphyrinogen ix oxidase, domain 3"/>
    <property type="match status" value="1"/>
</dbReference>
<keyword evidence="10 12" id="KW-0560">Oxidoreductase</keyword>
<keyword evidence="9 12" id="KW-0274">FAD</keyword>
<keyword evidence="8 12" id="KW-0285">Flavoprotein</keyword>
<dbReference type="EC" id="1.3.3.15" evidence="6 12"/>
<dbReference type="InterPro" id="IPR004572">
    <property type="entry name" value="Protoporphyrinogen_oxidase"/>
</dbReference>
<evidence type="ECO:0000313" key="15">
    <source>
        <dbReference type="Proteomes" id="UP000554054"/>
    </source>
</evidence>
<keyword evidence="12" id="KW-0963">Cytoplasm</keyword>
<evidence type="ECO:0000259" key="13">
    <source>
        <dbReference type="Pfam" id="PF01593"/>
    </source>
</evidence>
<comment type="similarity">
    <text evidence="5 12">Belongs to the protoporphyrinogen/coproporphyrinogen oxidase family. Coproporphyrinogen III oxidase subfamily.</text>
</comment>
<dbReference type="Pfam" id="PF01593">
    <property type="entry name" value="Amino_oxidase"/>
    <property type="match status" value="1"/>
</dbReference>
<comment type="function">
    <text evidence="3 12">Involved in coproporphyrin-dependent heme b biosynthesis. Catalyzes the oxidation of coproporphyrinogen III to coproporphyrin III.</text>
</comment>
<comment type="catalytic activity">
    <reaction evidence="1">
        <text>coproporphyrinogen III + 3 O2 = coproporphyrin III + 3 H2O2</text>
        <dbReference type="Rhea" id="RHEA:43436"/>
        <dbReference type="ChEBI" id="CHEBI:15379"/>
        <dbReference type="ChEBI" id="CHEBI:16240"/>
        <dbReference type="ChEBI" id="CHEBI:57309"/>
        <dbReference type="ChEBI" id="CHEBI:131725"/>
        <dbReference type="EC" id="1.3.3.15"/>
    </reaction>
    <physiologicalReaction direction="left-to-right" evidence="1">
        <dbReference type="Rhea" id="RHEA:43437"/>
    </physiologicalReaction>
</comment>
<evidence type="ECO:0000256" key="2">
    <source>
        <dbReference type="ARBA" id="ARBA00001974"/>
    </source>
</evidence>
<proteinExistence type="inferred from homology"/>
<dbReference type="InterPro" id="IPR050464">
    <property type="entry name" value="Zeta_carotene_desat/Oxidored"/>
</dbReference>
<keyword evidence="15" id="KW-1185">Reference proteome</keyword>
<reference evidence="14 15" key="1">
    <citation type="submission" date="2020-07" db="EMBL/GenBank/DDBJ databases">
        <title>Sequencing the genomes of 1000 actinobacteria strains.</title>
        <authorList>
            <person name="Klenk H.-P."/>
        </authorList>
    </citation>
    <scope>NUCLEOTIDE SEQUENCE [LARGE SCALE GENOMIC DNA]</scope>
    <source>
        <strain evidence="14 15">DSM 26154</strain>
    </source>
</reference>
<comment type="caution">
    <text evidence="14">The sequence shown here is derived from an EMBL/GenBank/DDBJ whole genome shotgun (WGS) entry which is preliminary data.</text>
</comment>
<dbReference type="PANTHER" id="PTHR42923:SF3">
    <property type="entry name" value="PROTOPORPHYRINOGEN OXIDASE"/>
    <property type="match status" value="1"/>
</dbReference>
<evidence type="ECO:0000256" key="4">
    <source>
        <dbReference type="ARBA" id="ARBA00004744"/>
    </source>
</evidence>
<evidence type="ECO:0000256" key="11">
    <source>
        <dbReference type="ARBA" id="ARBA00023133"/>
    </source>
</evidence>
<dbReference type="SUPFAM" id="SSF51905">
    <property type="entry name" value="FAD/NAD(P)-binding domain"/>
    <property type="match status" value="1"/>
</dbReference>
<dbReference type="Proteomes" id="UP000554054">
    <property type="component" value="Unassembled WGS sequence"/>
</dbReference>
<evidence type="ECO:0000256" key="6">
    <source>
        <dbReference type="ARBA" id="ARBA00012402"/>
    </source>
</evidence>
<dbReference type="SUPFAM" id="SSF54373">
    <property type="entry name" value="FAD-linked reductases, C-terminal domain"/>
    <property type="match status" value="1"/>
</dbReference>
<dbReference type="EMBL" id="JACCAE010000001">
    <property type="protein sequence ID" value="NYF96757.1"/>
    <property type="molecule type" value="Genomic_DNA"/>
</dbReference>
<dbReference type="Gene3D" id="3.90.660.20">
    <property type="entry name" value="Protoporphyrinogen oxidase, mitochondrial, domain 2"/>
    <property type="match status" value="1"/>
</dbReference>
<dbReference type="InterPro" id="IPR036188">
    <property type="entry name" value="FAD/NAD-bd_sf"/>
</dbReference>
<evidence type="ECO:0000256" key="12">
    <source>
        <dbReference type="RuleBase" id="RU364052"/>
    </source>
</evidence>
<dbReference type="Gene3D" id="3.50.50.60">
    <property type="entry name" value="FAD/NAD(P)-binding domain"/>
    <property type="match status" value="1"/>
</dbReference>
<evidence type="ECO:0000256" key="3">
    <source>
        <dbReference type="ARBA" id="ARBA00002185"/>
    </source>
</evidence>
<dbReference type="PANTHER" id="PTHR42923">
    <property type="entry name" value="PROTOPORPHYRINOGEN OXIDASE"/>
    <property type="match status" value="1"/>
</dbReference>
<gene>
    <name evidence="14" type="ORF">BJY20_000149</name>
</gene>
<sequence>MRPRVIVVGGGIAGLATAHHLLAQRPDLDVLVIDAGERPGGKIRGFRVGGVTVDVGAESIVASSRPARELITDLGLADRLVHPEPVPASIWSRGARHRVPARSYLGIPSAETDLGGILDEGEVARAARPAPFALDDRDVTVADAVGSVYGRAVVDRVVEPLLGGIYAGRVDALSLRATMPGLWSAMAEGRSVPDAVASLVPEPTTPPKPRVMGLVGGISTLVDALAAGVTTGGGTILQQTIARELHRTPAGWRVVTGPTIDPVVHDADAVVLATPAPPTSRLLTDHAPAASRALAGVDYASMAVVTLALPTAQLPTPPGSGFLAPAVDGHTIKAATFSAAKWAWVRAASDEVTLLRASVGRAGEVASLQRSDDQLRAIALDEVGQALGTRLPQPLDAHVQRWGGGLPQYDLGHTDKVATTRADVAGLPGIELVGAAYDGVGIAAVLDGAARAASTISTTCPPSTPTRQEQR</sequence>
<protein>
    <recommendedName>
        <fullName evidence="7 12">Coproporphyrinogen III oxidase</fullName>
        <ecNumber evidence="6 12">1.3.3.15</ecNumber>
    </recommendedName>
</protein>
<evidence type="ECO:0000256" key="7">
    <source>
        <dbReference type="ARBA" id="ARBA00019046"/>
    </source>
</evidence>
<dbReference type="RefSeq" id="WP_185989769.1">
    <property type="nucleotide sequence ID" value="NZ_JACCAE010000001.1"/>
</dbReference>
<accession>A0A852VI27</accession>
<comment type="subcellular location">
    <subcellularLocation>
        <location evidence="12">Cytoplasm</location>
    </subcellularLocation>
</comment>
<dbReference type="UniPathway" id="UPA00252"/>
<dbReference type="GO" id="GO:0004729">
    <property type="term" value="F:oxygen-dependent protoporphyrinogen oxidase activity"/>
    <property type="evidence" value="ECO:0007669"/>
    <property type="project" value="UniProtKB-UniRule"/>
</dbReference>
<organism evidence="14 15">
    <name type="scientific">Janibacter cremeus</name>
    <dbReference type="NCBI Taxonomy" id="1285192"/>
    <lineage>
        <taxon>Bacteria</taxon>
        <taxon>Bacillati</taxon>
        <taxon>Actinomycetota</taxon>
        <taxon>Actinomycetes</taxon>
        <taxon>Micrococcales</taxon>
        <taxon>Intrasporangiaceae</taxon>
        <taxon>Janibacter</taxon>
    </lineage>
</organism>
<evidence type="ECO:0000313" key="14">
    <source>
        <dbReference type="EMBL" id="NYF96757.1"/>
    </source>
</evidence>
<dbReference type="NCBIfam" id="TIGR00562">
    <property type="entry name" value="proto_IX_ox"/>
    <property type="match status" value="1"/>
</dbReference>
<comment type="cofactor">
    <cofactor evidence="2 12">
        <name>FAD</name>
        <dbReference type="ChEBI" id="CHEBI:57692"/>
    </cofactor>
</comment>
<dbReference type="InterPro" id="IPR002937">
    <property type="entry name" value="Amino_oxidase"/>
</dbReference>
<dbReference type="GO" id="GO:0006783">
    <property type="term" value="P:heme biosynthetic process"/>
    <property type="evidence" value="ECO:0007669"/>
    <property type="project" value="UniProtKB-UniRule"/>
</dbReference>